<feature type="coiled-coil region" evidence="1">
    <location>
        <begin position="86"/>
        <end position="192"/>
    </location>
</feature>
<evidence type="ECO:0000313" key="4">
    <source>
        <dbReference type="EMBL" id="BEP30152.1"/>
    </source>
</evidence>
<accession>A0AAU9EH80</accession>
<feature type="region of interest" description="Disordered" evidence="2">
    <location>
        <begin position="41"/>
        <end position="67"/>
    </location>
</feature>
<dbReference type="Proteomes" id="UP001321786">
    <property type="component" value="Chromosome"/>
</dbReference>
<evidence type="ECO:0000256" key="2">
    <source>
        <dbReference type="SAM" id="MobiDB-lite"/>
    </source>
</evidence>
<protein>
    <submittedName>
        <fullName evidence="4">Uncharacterized protein</fullName>
    </submittedName>
</protein>
<organism evidence="4 5">
    <name type="scientific">Helicovermis profundi</name>
    <dbReference type="NCBI Taxonomy" id="3065157"/>
    <lineage>
        <taxon>Bacteria</taxon>
        <taxon>Bacillati</taxon>
        <taxon>Bacillota</taxon>
        <taxon>Clostridia</taxon>
        <taxon>Helicovermis</taxon>
    </lineage>
</organism>
<dbReference type="AlphaFoldDB" id="A0AAU9EH80"/>
<keyword evidence="5" id="KW-1185">Reference proteome</keyword>
<dbReference type="RefSeq" id="WP_338535751.1">
    <property type="nucleotide sequence ID" value="NZ_AP028654.1"/>
</dbReference>
<dbReference type="EMBL" id="AP028654">
    <property type="protein sequence ID" value="BEP30152.1"/>
    <property type="molecule type" value="Genomic_DNA"/>
</dbReference>
<feature type="chain" id="PRO_5043863201" evidence="3">
    <location>
        <begin position="27"/>
        <end position="241"/>
    </location>
</feature>
<evidence type="ECO:0000313" key="5">
    <source>
        <dbReference type="Proteomes" id="UP001321786"/>
    </source>
</evidence>
<proteinExistence type="predicted"/>
<gene>
    <name evidence="4" type="ORF">HLPR_24830</name>
</gene>
<keyword evidence="3" id="KW-0732">Signal</keyword>
<reference evidence="4 5" key="1">
    <citation type="submission" date="2023-08" db="EMBL/GenBank/DDBJ databases">
        <title>Helicovermis profunda gen. nov., sp. nov., a novel mesophilic, fermentative bacterium within the Bacillota from a deep-sea hydrothermal vent chimney.</title>
        <authorList>
            <person name="Miyazaki U."/>
            <person name="Mizutani D."/>
            <person name="Hashimoto Y."/>
            <person name="Tame A."/>
            <person name="Sawayama S."/>
            <person name="Miyazaki J."/>
            <person name="Takai K."/>
            <person name="Nakagawa S."/>
        </authorList>
    </citation>
    <scope>NUCLEOTIDE SEQUENCE [LARGE SCALE GENOMIC DNA]</scope>
    <source>
        <strain evidence="4 5">S502</strain>
    </source>
</reference>
<evidence type="ECO:0000256" key="1">
    <source>
        <dbReference type="SAM" id="Coils"/>
    </source>
</evidence>
<sequence>MLNKFSKVLLIGSLSLMIATPFTSFADDNEVPTQDRTNIEQHSQREMVNPFRNPKGGQNPKLSREDREAKRLETISNLYPEILDDVTALDNEHKAIHEDLKAQNEEMKTYRKDTLASKKDERKTFIADLREKIKNGEITNEEAATEFDSYIAKIKEERETLNSFKEEYKTQFNSLKEQSKLNRENRKALREELNVTIKNNDSEGFKVIFDKMIPLFEEHINLDNQRYELKAKMFEELKNLF</sequence>
<keyword evidence="1" id="KW-0175">Coiled coil</keyword>
<name>A0AAU9EH80_9FIRM</name>
<dbReference type="KEGG" id="hprf:HLPR_24830"/>
<feature type="signal peptide" evidence="3">
    <location>
        <begin position="1"/>
        <end position="26"/>
    </location>
</feature>
<evidence type="ECO:0000256" key="3">
    <source>
        <dbReference type="SAM" id="SignalP"/>
    </source>
</evidence>